<protein>
    <submittedName>
        <fullName evidence="7">Nol1/nop2/sun family protein</fullName>
    </submittedName>
</protein>
<evidence type="ECO:0000259" key="6">
    <source>
        <dbReference type="PROSITE" id="PS51686"/>
    </source>
</evidence>
<keyword evidence="1" id="KW-0489">Methyltransferase</keyword>
<dbReference type="SUPFAM" id="SSF53335">
    <property type="entry name" value="S-adenosyl-L-methionine-dependent methyltransferases"/>
    <property type="match status" value="1"/>
</dbReference>
<accession>A0A0W8G8D1</accession>
<organism evidence="7">
    <name type="scientific">hydrocarbon metagenome</name>
    <dbReference type="NCBI Taxonomy" id="938273"/>
    <lineage>
        <taxon>unclassified sequences</taxon>
        <taxon>metagenomes</taxon>
        <taxon>ecological metagenomes</taxon>
    </lineage>
</organism>
<dbReference type="EMBL" id="LNQE01000089">
    <property type="protein sequence ID" value="KUG29407.1"/>
    <property type="molecule type" value="Genomic_DNA"/>
</dbReference>
<sequence length="480" mass="50605">MVCRDFEVPLVEDLLAVQGFRFTPEPFSPHCRRLAAEPFPLGASLAAAFGLIYIQDRSSMLPPVCLDPPPAASVLDMCASPGGKTGFLAQLVGPEGFVLGNEPTPDRLTTLRRNLCRLNLPNVATCGEADLSPFLPRGGFGRILLDPPCSGWGTAAKNPKVLTLWREDKVEPLVSLQRRLLATAASLLAPGGRLLYSTCTTNPAENEDQVRRALDTLPLELVPLDPPPGTAAQPTSLPGVLRVDPAVHGGQGFFLACLTRPPQAGAHDGGVAAAMAATSAIATTAATAADAEAGERPQAGDAKPRMGRQKRHDQGYDRGHDRGHGRGHGRERRRDGAGGLPAGRQGFEDIRPGEFPGTEGLHFDALGPGQACRFGDRVYFIAQGVGPLAGQGLRYKGFFLGQVKGGAFRPNARARLLLGPADSDGVSGLVLDNPGALEDLLAGRSLEAGALPKRCGLYYKTLPLGFISCKGGRALWSEKS</sequence>
<dbReference type="InterPro" id="IPR001678">
    <property type="entry name" value="MeTrfase_RsmB-F_NOP2_dom"/>
</dbReference>
<dbReference type="InterPro" id="IPR029063">
    <property type="entry name" value="SAM-dependent_MTases_sf"/>
</dbReference>
<dbReference type="PROSITE" id="PS51686">
    <property type="entry name" value="SAM_MT_RSMB_NOP"/>
    <property type="match status" value="1"/>
</dbReference>
<dbReference type="PRINTS" id="PR02008">
    <property type="entry name" value="RCMTFAMILY"/>
</dbReference>
<feature type="compositionally biased region" description="Basic and acidic residues" evidence="5">
    <location>
        <begin position="312"/>
        <end position="324"/>
    </location>
</feature>
<dbReference type="Pfam" id="PF01189">
    <property type="entry name" value="Methyltr_RsmB-F"/>
    <property type="match status" value="1"/>
</dbReference>
<evidence type="ECO:0000313" key="7">
    <source>
        <dbReference type="EMBL" id="KUG29407.1"/>
    </source>
</evidence>
<dbReference type="GO" id="GO:0008173">
    <property type="term" value="F:RNA methyltransferase activity"/>
    <property type="evidence" value="ECO:0007669"/>
    <property type="project" value="InterPro"/>
</dbReference>
<gene>
    <name evidence="7" type="ORF">ASZ90_000701</name>
</gene>
<dbReference type="AlphaFoldDB" id="A0A0W8G8D1"/>
<keyword evidence="2" id="KW-0808">Transferase</keyword>
<feature type="domain" description="SAM-dependent MTase RsmB/NOP-type" evidence="6">
    <location>
        <begin position="1"/>
        <end position="261"/>
    </location>
</feature>
<evidence type="ECO:0000256" key="3">
    <source>
        <dbReference type="ARBA" id="ARBA00022691"/>
    </source>
</evidence>
<proteinExistence type="predicted"/>
<dbReference type="Gene3D" id="3.40.50.150">
    <property type="entry name" value="Vaccinia Virus protein VP39"/>
    <property type="match status" value="1"/>
</dbReference>
<dbReference type="InterPro" id="IPR023267">
    <property type="entry name" value="RCMT"/>
</dbReference>
<dbReference type="PANTHER" id="PTHR22807:SF30">
    <property type="entry name" value="28S RRNA (CYTOSINE(4447)-C(5))-METHYLTRANSFERASE-RELATED"/>
    <property type="match status" value="1"/>
</dbReference>
<name>A0A0W8G8D1_9ZZZZ</name>
<evidence type="ECO:0000256" key="4">
    <source>
        <dbReference type="ARBA" id="ARBA00022884"/>
    </source>
</evidence>
<dbReference type="PANTHER" id="PTHR22807">
    <property type="entry name" value="NOP2 YEAST -RELATED NOL1/NOP2/FMU SUN DOMAIN-CONTAINING"/>
    <property type="match status" value="1"/>
</dbReference>
<evidence type="ECO:0000256" key="2">
    <source>
        <dbReference type="ARBA" id="ARBA00022679"/>
    </source>
</evidence>
<keyword evidence="3" id="KW-0949">S-adenosyl-L-methionine</keyword>
<evidence type="ECO:0000256" key="1">
    <source>
        <dbReference type="ARBA" id="ARBA00022603"/>
    </source>
</evidence>
<evidence type="ECO:0000256" key="5">
    <source>
        <dbReference type="SAM" id="MobiDB-lite"/>
    </source>
</evidence>
<keyword evidence="4" id="KW-0694">RNA-binding</keyword>
<comment type="caution">
    <text evidence="7">The sequence shown here is derived from an EMBL/GenBank/DDBJ whole genome shotgun (WGS) entry which is preliminary data.</text>
</comment>
<dbReference type="GO" id="GO:0001510">
    <property type="term" value="P:RNA methylation"/>
    <property type="evidence" value="ECO:0007669"/>
    <property type="project" value="InterPro"/>
</dbReference>
<feature type="region of interest" description="Disordered" evidence="5">
    <location>
        <begin position="288"/>
        <end position="362"/>
    </location>
</feature>
<dbReference type="GO" id="GO:0003723">
    <property type="term" value="F:RNA binding"/>
    <property type="evidence" value="ECO:0007669"/>
    <property type="project" value="UniProtKB-KW"/>
</dbReference>
<dbReference type="InterPro" id="IPR049560">
    <property type="entry name" value="MeTrfase_RsmB-F_NOP2_cat"/>
</dbReference>
<reference evidence="7" key="1">
    <citation type="journal article" date="2015" name="Proc. Natl. Acad. Sci. U.S.A.">
        <title>Networks of energetic and metabolic interactions define dynamics in microbial communities.</title>
        <authorList>
            <person name="Embree M."/>
            <person name="Liu J.K."/>
            <person name="Al-Bassam M.M."/>
            <person name="Zengler K."/>
        </authorList>
    </citation>
    <scope>NUCLEOTIDE SEQUENCE</scope>
</reference>